<dbReference type="InterPro" id="IPR004618">
    <property type="entry name" value="AsnA"/>
</dbReference>
<keyword evidence="6" id="KW-0061">Asparagine biosynthesis</keyword>
<evidence type="ECO:0000256" key="2">
    <source>
        <dbReference type="ARBA" id="ARBA00022598"/>
    </source>
</evidence>
<keyword evidence="1" id="KW-0963">Cytoplasm</keyword>
<dbReference type="VEuPathDB" id="TriTrypDB:TEOVI_000685200"/>
<keyword evidence="3" id="KW-0028">Amino-acid biosynthesis</keyword>
<evidence type="ECO:0000256" key="1">
    <source>
        <dbReference type="ARBA" id="ARBA00022490"/>
    </source>
</evidence>
<evidence type="ECO:0000256" key="3">
    <source>
        <dbReference type="ARBA" id="ARBA00022605"/>
    </source>
</evidence>
<dbReference type="PANTHER" id="PTHR30073">
    <property type="entry name" value="ASPARTATE--AMMONIA LIGASE"/>
    <property type="match status" value="1"/>
</dbReference>
<sequence>MGDDGYSSYVLLQEQILTVKRSFSEALEKELNLVEVRAPILFRVGDGTQDNLSGFEKAVQVPVKAIPNASFEVVHSLAKWKRRTLANYKFAPGHGLYTHMTALRVDDVLDNIHSVVVDQWDWEMVMKDDQRNLAFLKEVVCKVYAAIRKTELAVCEKYKQKPILPETIQFVHAEHLLLAYPNLTAKEREREIAREYGAVFLIGIGAVLSSGDRHDARAPDYDDWTSPVEASQVVFPRTSKPIPTMNSLSSLKGLNGDILLYNPTLDDSLEVSSMGIRVNAEALRHQISLTGDDSLLKSEWHQQLLNGEFPQTVGGGIGQSRMVMFMLRKKHIGEVQCSVWPEEIRKKHNLL</sequence>
<dbReference type="RefSeq" id="XP_067078570.1">
    <property type="nucleotide sequence ID" value="XM_067222469.1"/>
</dbReference>
<name>A0A1G4I627_TRYEQ</name>
<evidence type="ECO:0000256" key="5">
    <source>
        <dbReference type="ARBA" id="ARBA00022840"/>
    </source>
</evidence>
<evidence type="ECO:0000313" key="8">
    <source>
        <dbReference type="EMBL" id="SCU67225.1"/>
    </source>
</evidence>
<keyword evidence="9" id="KW-1185">Reference proteome</keyword>
<keyword evidence="2 8" id="KW-0436">Ligase</keyword>
<organism evidence="8 9">
    <name type="scientific">Trypanosoma equiperdum</name>
    <dbReference type="NCBI Taxonomy" id="5694"/>
    <lineage>
        <taxon>Eukaryota</taxon>
        <taxon>Discoba</taxon>
        <taxon>Euglenozoa</taxon>
        <taxon>Kinetoplastea</taxon>
        <taxon>Metakinetoplastina</taxon>
        <taxon>Trypanosomatida</taxon>
        <taxon>Trypanosomatidae</taxon>
        <taxon>Trypanosoma</taxon>
    </lineage>
</organism>
<dbReference type="GeneID" id="92380786"/>
<dbReference type="GO" id="GO:0006529">
    <property type="term" value="P:asparagine biosynthetic process"/>
    <property type="evidence" value="ECO:0007669"/>
    <property type="project" value="UniProtKB-KW"/>
</dbReference>
<proteinExistence type="predicted"/>
<protein>
    <submittedName>
        <fullName evidence="8">Asparagine synthetase a, putative</fullName>
        <ecNumber evidence="8">6.3.1.1</ecNumber>
    </submittedName>
</protein>
<dbReference type="Proteomes" id="UP000195570">
    <property type="component" value="Unassembled WGS sequence"/>
</dbReference>
<dbReference type="InterPro" id="IPR045864">
    <property type="entry name" value="aa-tRNA-synth_II/BPL/LPL"/>
</dbReference>
<reference evidence="8" key="1">
    <citation type="submission" date="2016-09" db="EMBL/GenBank/DDBJ databases">
        <authorList>
            <person name="Hebert L."/>
            <person name="Moumen B."/>
        </authorList>
    </citation>
    <scope>NUCLEOTIDE SEQUENCE [LARGE SCALE GENOMIC DNA]</scope>
    <source>
        <strain evidence="8">OVI</strain>
    </source>
</reference>
<keyword evidence="5" id="KW-0067">ATP-binding</keyword>
<dbReference type="Gene3D" id="3.30.930.10">
    <property type="entry name" value="Bira Bifunctional Protein, Domain 2"/>
    <property type="match status" value="1"/>
</dbReference>
<feature type="domain" description="Aminoacyl-transfer RNA synthetases class-II family profile" evidence="7">
    <location>
        <begin position="19"/>
        <end position="341"/>
    </location>
</feature>
<dbReference type="GO" id="GO:0004071">
    <property type="term" value="F:aspartate-ammonia ligase activity"/>
    <property type="evidence" value="ECO:0007669"/>
    <property type="project" value="UniProtKB-EC"/>
</dbReference>
<evidence type="ECO:0000313" key="9">
    <source>
        <dbReference type="Proteomes" id="UP000195570"/>
    </source>
</evidence>
<accession>A0A1G4I627</accession>
<dbReference type="AlphaFoldDB" id="A0A1G4I627"/>
<dbReference type="PIRSF" id="PIRSF001555">
    <property type="entry name" value="Asp_ammon_ligase"/>
    <property type="match status" value="1"/>
</dbReference>
<evidence type="ECO:0000256" key="6">
    <source>
        <dbReference type="ARBA" id="ARBA00022888"/>
    </source>
</evidence>
<comment type="caution">
    <text evidence="8">The sequence shown here is derived from an EMBL/GenBank/DDBJ whole genome shotgun (WGS) entry which is preliminary data.</text>
</comment>
<dbReference type="GO" id="GO:0005524">
    <property type="term" value="F:ATP binding"/>
    <property type="evidence" value="ECO:0007669"/>
    <property type="project" value="UniProtKB-KW"/>
</dbReference>
<dbReference type="PROSITE" id="PS50862">
    <property type="entry name" value="AA_TRNA_LIGASE_II"/>
    <property type="match status" value="1"/>
</dbReference>
<keyword evidence="4" id="KW-0547">Nucleotide-binding</keyword>
<dbReference type="SMR" id="A0A1G4I627"/>
<dbReference type="SUPFAM" id="SSF55681">
    <property type="entry name" value="Class II aaRS and biotin synthetases"/>
    <property type="match status" value="1"/>
</dbReference>
<dbReference type="EC" id="6.3.1.1" evidence="8"/>
<dbReference type="NCBIfam" id="TIGR00669">
    <property type="entry name" value="asnA"/>
    <property type="match status" value="1"/>
</dbReference>
<gene>
    <name evidence="8" type="ORF">TEOVI_000685200</name>
</gene>
<dbReference type="InterPro" id="IPR006195">
    <property type="entry name" value="aa-tRNA-synth_II"/>
</dbReference>
<dbReference type="EMBL" id="CZPT02000704">
    <property type="protein sequence ID" value="SCU67225.1"/>
    <property type="molecule type" value="Genomic_DNA"/>
</dbReference>
<dbReference type="PANTHER" id="PTHR30073:SF5">
    <property type="entry name" value="ASPARTATE--AMMONIA LIGASE"/>
    <property type="match status" value="1"/>
</dbReference>
<evidence type="ECO:0000259" key="7">
    <source>
        <dbReference type="PROSITE" id="PS50862"/>
    </source>
</evidence>
<evidence type="ECO:0000256" key="4">
    <source>
        <dbReference type="ARBA" id="ARBA00022741"/>
    </source>
</evidence>
<dbReference type="Pfam" id="PF03590">
    <property type="entry name" value="AsnA"/>
    <property type="match status" value="1"/>
</dbReference>
<dbReference type="GO" id="GO:0005829">
    <property type="term" value="C:cytosol"/>
    <property type="evidence" value="ECO:0007669"/>
    <property type="project" value="TreeGrafter"/>
</dbReference>